<sequence length="87" mass="9483">MAQRFVSGTDGVVDAAQVESLIGDLDRTLRQLDLEIRAEEERSKSFDPNSIAYPPLARSLRIRRDNLTATIATLELKAGSPALQTAA</sequence>
<evidence type="ECO:0000313" key="2">
    <source>
        <dbReference type="EMBL" id="GEC15876.1"/>
    </source>
</evidence>
<feature type="coiled-coil region" evidence="1">
    <location>
        <begin position="22"/>
        <end position="77"/>
    </location>
</feature>
<protein>
    <submittedName>
        <fullName evidence="2">Uncharacterized protein</fullName>
    </submittedName>
</protein>
<evidence type="ECO:0000313" key="3">
    <source>
        <dbReference type="Proteomes" id="UP000318825"/>
    </source>
</evidence>
<organism evidence="2 3">
    <name type="scientific">Nitrobacter winogradskyi</name>
    <name type="common">Nitrobacter agilis</name>
    <dbReference type="NCBI Taxonomy" id="913"/>
    <lineage>
        <taxon>Bacteria</taxon>
        <taxon>Pseudomonadati</taxon>
        <taxon>Pseudomonadota</taxon>
        <taxon>Alphaproteobacteria</taxon>
        <taxon>Hyphomicrobiales</taxon>
        <taxon>Nitrobacteraceae</taxon>
        <taxon>Nitrobacter</taxon>
    </lineage>
</organism>
<proteinExistence type="predicted"/>
<dbReference type="OrthoDB" id="8254311at2"/>
<reference evidence="2 3" key="1">
    <citation type="submission" date="2019-06" db="EMBL/GenBank/DDBJ databases">
        <title>Whole genome shotgun sequence of Nitrobacter winogradskyi NBRC 14297.</title>
        <authorList>
            <person name="Hosoyama A."/>
            <person name="Uohara A."/>
            <person name="Ohji S."/>
            <person name="Ichikawa N."/>
        </authorList>
    </citation>
    <scope>NUCLEOTIDE SEQUENCE [LARGE SCALE GENOMIC DNA]</scope>
    <source>
        <strain evidence="2 3">NBRC 14297</strain>
    </source>
</reference>
<gene>
    <name evidence="2" type="ORF">NWI01_17680</name>
</gene>
<dbReference type="AlphaFoldDB" id="A0A4Y3WF66"/>
<dbReference type="EMBL" id="BJNF01000042">
    <property type="protein sequence ID" value="GEC15876.1"/>
    <property type="molecule type" value="Genomic_DNA"/>
</dbReference>
<dbReference type="Proteomes" id="UP000318825">
    <property type="component" value="Unassembled WGS sequence"/>
</dbReference>
<name>A0A4Y3WF66_NITWI</name>
<evidence type="ECO:0000256" key="1">
    <source>
        <dbReference type="SAM" id="Coils"/>
    </source>
</evidence>
<comment type="caution">
    <text evidence="2">The sequence shown here is derived from an EMBL/GenBank/DDBJ whole genome shotgun (WGS) entry which is preliminary data.</text>
</comment>
<keyword evidence="1" id="KW-0175">Coiled coil</keyword>
<accession>A0A4Y3WF66</accession>
<dbReference type="RefSeq" id="WP_141383533.1">
    <property type="nucleotide sequence ID" value="NZ_BJNF01000042.1"/>
</dbReference>